<evidence type="ECO:0000256" key="3">
    <source>
        <dbReference type="ARBA" id="ARBA00022827"/>
    </source>
</evidence>
<dbReference type="InterPro" id="IPR016169">
    <property type="entry name" value="FAD-bd_PCMH_sub2"/>
</dbReference>
<evidence type="ECO:0000256" key="1">
    <source>
        <dbReference type="ARBA" id="ARBA00008000"/>
    </source>
</evidence>
<dbReference type="GO" id="GO:0008610">
    <property type="term" value="P:lipid biosynthetic process"/>
    <property type="evidence" value="ECO:0007669"/>
    <property type="project" value="InterPro"/>
</dbReference>
<dbReference type="GO" id="GO:0071949">
    <property type="term" value="F:FAD binding"/>
    <property type="evidence" value="ECO:0007669"/>
    <property type="project" value="InterPro"/>
</dbReference>
<evidence type="ECO:0000313" key="5">
    <source>
        <dbReference type="EMBL" id="CAB4663228.1"/>
    </source>
</evidence>
<dbReference type="SUPFAM" id="SSF55103">
    <property type="entry name" value="FAD-linked oxidases, C-terminal domain"/>
    <property type="match status" value="1"/>
</dbReference>
<dbReference type="Gene3D" id="3.30.300.330">
    <property type="match status" value="1"/>
</dbReference>
<dbReference type="InterPro" id="IPR016166">
    <property type="entry name" value="FAD-bd_PCMH"/>
</dbReference>
<dbReference type="Gene3D" id="3.30.43.10">
    <property type="entry name" value="Uridine Diphospho-n-acetylenolpyruvylglucosamine Reductase, domain 2"/>
    <property type="match status" value="1"/>
</dbReference>
<dbReference type="InterPro" id="IPR036318">
    <property type="entry name" value="FAD-bd_PCMH-like_sf"/>
</dbReference>
<dbReference type="Gene3D" id="1.10.45.10">
    <property type="entry name" value="Vanillyl-alcohol Oxidase, Chain A, domain 4"/>
    <property type="match status" value="1"/>
</dbReference>
<dbReference type="GO" id="GO:0005777">
    <property type="term" value="C:peroxisome"/>
    <property type="evidence" value="ECO:0007669"/>
    <property type="project" value="UniProtKB-ARBA"/>
</dbReference>
<dbReference type="PANTHER" id="PTHR46568">
    <property type="entry name" value="ALKYLDIHYDROXYACETONEPHOSPHATE SYNTHASE, PEROXISOMAL"/>
    <property type="match status" value="1"/>
</dbReference>
<dbReference type="GO" id="GO:0008609">
    <property type="term" value="F:alkylglycerone-phosphate synthase activity"/>
    <property type="evidence" value="ECO:0007669"/>
    <property type="project" value="InterPro"/>
</dbReference>
<dbReference type="InterPro" id="IPR006094">
    <property type="entry name" value="Oxid_FAD_bind_N"/>
</dbReference>
<evidence type="ECO:0000256" key="2">
    <source>
        <dbReference type="ARBA" id="ARBA00022630"/>
    </source>
</evidence>
<dbReference type="EMBL" id="CAEZWW010000012">
    <property type="protein sequence ID" value="CAB4663228.1"/>
    <property type="molecule type" value="Genomic_DNA"/>
</dbReference>
<organism evidence="5">
    <name type="scientific">freshwater metagenome</name>
    <dbReference type="NCBI Taxonomy" id="449393"/>
    <lineage>
        <taxon>unclassified sequences</taxon>
        <taxon>metagenomes</taxon>
        <taxon>ecological metagenomes</taxon>
    </lineage>
</organism>
<dbReference type="InterPro" id="IPR025650">
    <property type="entry name" value="Alkyl-DHAP_Synthase"/>
</dbReference>
<dbReference type="SUPFAM" id="SSF56176">
    <property type="entry name" value="FAD-binding/transporter-associated domain-like"/>
    <property type="match status" value="1"/>
</dbReference>
<dbReference type="Pfam" id="PF01565">
    <property type="entry name" value="FAD_binding_4"/>
    <property type="match status" value="1"/>
</dbReference>
<evidence type="ECO:0000259" key="4">
    <source>
        <dbReference type="PROSITE" id="PS51387"/>
    </source>
</evidence>
<sequence length="551" mass="58124">MTVNPLALTPDIADRFTRWGRSPKPVALGQLAREFLESQVGAGRPVAPIPVAKDVIPESRLPAAALAAFTAAIGESQVLLDPMARLFHSRGMSYVDMLHRRGADTSTVPAAVLQPTSHEQVLEVLRICVAHRISVVPYGGGTSVVGGVTRPTDPVGIVIGLDKLSALVSLDEVSGLVRVQPGMTGPVLERLLGASGFTLGHLPQSWERASIGGYAATRSAGQASTGYGRIDDMIESVTLATPIGTWSAGRVPASAAGPNLMQLALGSEGAFGIITEITLRVRRLAIARRYEGAIAPCFEAGIDACRELAQLGLTSAVIRLSDEAETVATLAMSGPVGLKRKIFDRYLAARGVGQGALLIIGWEEHSEAILTARRDAAWAVLKKFGVVALGKGVGATWEHGRFSGPYLRDTLLDSGYLVETFETATSWAELPNLHEVARRAALAALVDPEHTPYVMSHISHVYETGASLYFTVIDSGGADSIKRWVAAKAAISSALHPAGGTITHHHAIGREHAPWLGAEIGPVGMGLLRAIKLELDPTGIMNPGVLIQVAE</sequence>
<proteinExistence type="inferred from homology"/>
<keyword evidence="2" id="KW-0285">Flavoprotein</keyword>
<accession>A0A6J6LQ90</accession>
<keyword evidence="3" id="KW-0274">FAD</keyword>
<protein>
    <submittedName>
        <fullName evidence="5">Unannotated protein</fullName>
    </submittedName>
</protein>
<dbReference type="InterPro" id="IPR016164">
    <property type="entry name" value="FAD-linked_Oxase-like_C"/>
</dbReference>
<dbReference type="Pfam" id="PF02913">
    <property type="entry name" value="FAD-oxidase_C"/>
    <property type="match status" value="1"/>
</dbReference>
<gene>
    <name evidence="5" type="ORF">UFOPK2310_00196</name>
</gene>
<dbReference type="InterPro" id="IPR016171">
    <property type="entry name" value="Vanillyl_alc_oxidase_C-sub2"/>
</dbReference>
<dbReference type="InterPro" id="IPR004113">
    <property type="entry name" value="FAD-bd_oxidored_4_C"/>
</dbReference>
<dbReference type="InterPro" id="IPR016167">
    <property type="entry name" value="FAD-bd_PCMH_sub1"/>
</dbReference>
<dbReference type="Gene3D" id="3.30.70.3450">
    <property type="match status" value="1"/>
</dbReference>
<dbReference type="AlphaFoldDB" id="A0A6J6LQ90"/>
<comment type="similarity">
    <text evidence="1">Belongs to the FAD-binding oxidoreductase/transferase type 4 family.</text>
</comment>
<name>A0A6J6LQ90_9ZZZZ</name>
<dbReference type="PANTHER" id="PTHR46568:SF1">
    <property type="entry name" value="ALKYLDIHYDROXYACETONEPHOSPHATE SYNTHASE, PEROXISOMAL"/>
    <property type="match status" value="1"/>
</dbReference>
<dbReference type="PROSITE" id="PS51387">
    <property type="entry name" value="FAD_PCMH"/>
    <property type="match status" value="1"/>
</dbReference>
<feature type="domain" description="FAD-binding PCMH-type" evidence="4">
    <location>
        <begin position="105"/>
        <end position="284"/>
    </location>
</feature>
<dbReference type="Gene3D" id="3.30.465.10">
    <property type="match status" value="1"/>
</dbReference>
<reference evidence="5" key="1">
    <citation type="submission" date="2020-05" db="EMBL/GenBank/DDBJ databases">
        <authorList>
            <person name="Chiriac C."/>
            <person name="Salcher M."/>
            <person name="Ghai R."/>
            <person name="Kavagutti S V."/>
        </authorList>
    </citation>
    <scope>NUCLEOTIDE SEQUENCE</scope>
</reference>